<dbReference type="Proteomes" id="UP000636800">
    <property type="component" value="Chromosome 1"/>
</dbReference>
<evidence type="ECO:0000259" key="1">
    <source>
        <dbReference type="Pfam" id="PF00462"/>
    </source>
</evidence>
<accession>A0A835VJJ7</accession>
<dbReference type="Gene3D" id="3.40.30.10">
    <property type="entry name" value="Glutaredoxin"/>
    <property type="match status" value="1"/>
</dbReference>
<dbReference type="SUPFAM" id="SSF52833">
    <property type="entry name" value="Thioredoxin-like"/>
    <property type="match status" value="1"/>
</dbReference>
<gene>
    <name evidence="2" type="ORF">HPP92_003587</name>
</gene>
<sequence length="162" mass="17666">MASLLGSVDEEKAFVVSVLTNERNRVLRCGLPPSVSLGSPACEANLSFHRKHSYACTIRRTHEDCSYVRSILRGFRVAVDERDVSLDAAYRGELQALLGSKGRPVPLPQVFVRGRHVGGAEEVRQLHETGELGRLLEGVAVQDPAYWEPKVVRGGGGQDAAM</sequence>
<reference evidence="2 3" key="1">
    <citation type="journal article" date="2020" name="Nat. Food">
        <title>A phased Vanilla planifolia genome enables genetic improvement of flavour and production.</title>
        <authorList>
            <person name="Hasing T."/>
            <person name="Tang H."/>
            <person name="Brym M."/>
            <person name="Khazi F."/>
            <person name="Huang T."/>
            <person name="Chambers A.H."/>
        </authorList>
    </citation>
    <scope>NUCLEOTIDE SEQUENCE [LARGE SCALE GENOMIC DNA]</scope>
    <source>
        <tissue evidence="2">Leaf</tissue>
    </source>
</reference>
<dbReference type="EMBL" id="JADCNL010000001">
    <property type="protein sequence ID" value="KAG0498896.1"/>
    <property type="molecule type" value="Genomic_DNA"/>
</dbReference>
<dbReference type="PANTHER" id="PTHR45669">
    <property type="entry name" value="GLUTAREDOXIN DOMAIN-CONTAINING CYSTEINE-RICH PROTEIN CG12206-RELATED"/>
    <property type="match status" value="1"/>
</dbReference>
<dbReference type="InterPro" id="IPR036249">
    <property type="entry name" value="Thioredoxin-like_sf"/>
</dbReference>
<organism evidence="2 3">
    <name type="scientific">Vanilla planifolia</name>
    <name type="common">Vanilla</name>
    <dbReference type="NCBI Taxonomy" id="51239"/>
    <lineage>
        <taxon>Eukaryota</taxon>
        <taxon>Viridiplantae</taxon>
        <taxon>Streptophyta</taxon>
        <taxon>Embryophyta</taxon>
        <taxon>Tracheophyta</taxon>
        <taxon>Spermatophyta</taxon>
        <taxon>Magnoliopsida</taxon>
        <taxon>Liliopsida</taxon>
        <taxon>Asparagales</taxon>
        <taxon>Orchidaceae</taxon>
        <taxon>Vanilloideae</taxon>
        <taxon>Vanilleae</taxon>
        <taxon>Vanilla</taxon>
    </lineage>
</organism>
<dbReference type="OrthoDB" id="1893065at2759"/>
<dbReference type="AlphaFoldDB" id="A0A835VJJ7"/>
<evidence type="ECO:0000313" key="3">
    <source>
        <dbReference type="Proteomes" id="UP000636800"/>
    </source>
</evidence>
<comment type="caution">
    <text evidence="2">The sequence shown here is derived from an EMBL/GenBank/DDBJ whole genome shotgun (WGS) entry which is preliminary data.</text>
</comment>
<dbReference type="InterPro" id="IPR002109">
    <property type="entry name" value="Glutaredoxin"/>
</dbReference>
<protein>
    <recommendedName>
        <fullName evidence="1">Glutaredoxin domain-containing protein</fullName>
    </recommendedName>
</protein>
<dbReference type="PANTHER" id="PTHR45669:SF7">
    <property type="entry name" value="F1N19.7"/>
    <property type="match status" value="1"/>
</dbReference>
<proteinExistence type="predicted"/>
<keyword evidence="3" id="KW-1185">Reference proteome</keyword>
<dbReference type="PROSITE" id="PS51354">
    <property type="entry name" value="GLUTAREDOXIN_2"/>
    <property type="match status" value="1"/>
</dbReference>
<evidence type="ECO:0000313" key="2">
    <source>
        <dbReference type="EMBL" id="KAG0498896.1"/>
    </source>
</evidence>
<dbReference type="Pfam" id="PF00462">
    <property type="entry name" value="Glutaredoxin"/>
    <property type="match status" value="1"/>
</dbReference>
<feature type="domain" description="Glutaredoxin" evidence="1">
    <location>
        <begin position="60"/>
        <end position="117"/>
    </location>
</feature>
<name>A0A835VJJ7_VANPL</name>